<evidence type="ECO:0000313" key="4">
    <source>
        <dbReference type="Proteomes" id="UP000198876"/>
    </source>
</evidence>
<dbReference type="PANTHER" id="PTHR35811:SF1">
    <property type="entry name" value="HTH OST-TYPE DOMAIN-CONTAINING PROTEIN"/>
    <property type="match status" value="1"/>
</dbReference>
<reference evidence="4" key="1">
    <citation type="submission" date="2016-10" db="EMBL/GenBank/DDBJ databases">
        <authorList>
            <person name="Varghese N."/>
            <person name="Submissions S."/>
        </authorList>
    </citation>
    <scope>NUCLEOTIDE SEQUENCE [LARGE SCALE GENOMIC DNA]</scope>
    <source>
        <strain evidence="4">CGMCC 1.7739</strain>
    </source>
</reference>
<organism evidence="3 4">
    <name type="scientific">Halopelagius inordinatus</name>
    <dbReference type="NCBI Taxonomy" id="553467"/>
    <lineage>
        <taxon>Archaea</taxon>
        <taxon>Methanobacteriati</taxon>
        <taxon>Methanobacteriota</taxon>
        <taxon>Stenosarchaea group</taxon>
        <taxon>Halobacteria</taxon>
        <taxon>Halobacteriales</taxon>
        <taxon>Haloferacaceae</taxon>
    </lineage>
</organism>
<dbReference type="Gene3D" id="3.40.50.1010">
    <property type="entry name" value="5'-nuclease"/>
    <property type="match status" value="1"/>
</dbReference>
<feature type="compositionally biased region" description="Acidic residues" evidence="1">
    <location>
        <begin position="176"/>
        <end position="187"/>
    </location>
</feature>
<dbReference type="Proteomes" id="UP000198876">
    <property type="component" value="Unassembled WGS sequence"/>
</dbReference>
<evidence type="ECO:0000256" key="1">
    <source>
        <dbReference type="SAM" id="MobiDB-lite"/>
    </source>
</evidence>
<dbReference type="SUPFAM" id="SSF53822">
    <property type="entry name" value="Periplasmic binding protein-like I"/>
    <property type="match status" value="1"/>
</dbReference>
<feature type="region of interest" description="Disordered" evidence="1">
    <location>
        <begin position="156"/>
        <end position="206"/>
    </location>
</feature>
<evidence type="ECO:0000313" key="3">
    <source>
        <dbReference type="EMBL" id="SFG43868.1"/>
    </source>
</evidence>
<dbReference type="PANTHER" id="PTHR35811">
    <property type="entry name" value="SLR1870 PROTEIN"/>
    <property type="match status" value="1"/>
</dbReference>
<feature type="compositionally biased region" description="Acidic residues" evidence="1">
    <location>
        <begin position="195"/>
        <end position="206"/>
    </location>
</feature>
<feature type="domain" description="NYN" evidence="2">
    <location>
        <begin position="27"/>
        <end position="159"/>
    </location>
</feature>
<feature type="compositionally biased region" description="Basic and acidic residues" evidence="1">
    <location>
        <begin position="161"/>
        <end position="175"/>
    </location>
</feature>
<dbReference type="EMBL" id="FOOQ01000002">
    <property type="protein sequence ID" value="SFG43868.1"/>
    <property type="molecule type" value="Genomic_DNA"/>
</dbReference>
<dbReference type="STRING" id="553467.SAMN04488063_2049"/>
<protein>
    <submittedName>
        <fullName evidence="3">TIGR00288 family protein</fullName>
    </submittedName>
</protein>
<evidence type="ECO:0000259" key="2">
    <source>
        <dbReference type="Pfam" id="PF01936"/>
    </source>
</evidence>
<dbReference type="OrthoDB" id="85234at2157"/>
<dbReference type="InterPro" id="IPR021139">
    <property type="entry name" value="NYN"/>
</dbReference>
<gene>
    <name evidence="3" type="ORF">SAMN04488063_2049</name>
</gene>
<keyword evidence="4" id="KW-1185">Reference proteome</keyword>
<dbReference type="GO" id="GO:0004540">
    <property type="term" value="F:RNA nuclease activity"/>
    <property type="evidence" value="ECO:0007669"/>
    <property type="project" value="InterPro"/>
</dbReference>
<dbReference type="AlphaFoldDB" id="A0A1I2RTJ3"/>
<proteinExistence type="predicted"/>
<name>A0A1I2RTJ3_9EURY</name>
<accession>A0A1I2RTJ3</accession>
<sequence>MDGFTAFFADDDAGGGGAAGESDDRPRVALFVDGPNVLRDEFDVDLDDVREAAATVGRPAARRLYLDEHATPGLIQAAEARGFEVVVTSGDVDVRLAVDLTRFAVEGRADVVAIASRDTDFKPAIETANAYGLRTLAISPGEYGRSDALRNAASDSITLGDAERDSSAHRARAGDDTTDADDPDQDDGPTLVGYDDAEDDEESQES</sequence>
<dbReference type="RefSeq" id="WP_092891825.1">
    <property type="nucleotide sequence ID" value="NZ_FOOQ01000002.1"/>
</dbReference>
<dbReference type="InterPro" id="IPR028082">
    <property type="entry name" value="Peripla_BP_I"/>
</dbReference>
<dbReference type="Pfam" id="PF01936">
    <property type="entry name" value="NYN"/>
    <property type="match status" value="1"/>
</dbReference>